<gene>
    <name evidence="8" type="ORF">QTN47_23905</name>
</gene>
<dbReference type="SUPFAM" id="SSF48452">
    <property type="entry name" value="TPR-like"/>
    <property type="match status" value="1"/>
</dbReference>
<name>A0ABV3ZL76_9BACT</name>
<evidence type="ECO:0000256" key="3">
    <source>
        <dbReference type="ARBA" id="ARBA00022729"/>
    </source>
</evidence>
<sequence length="581" mass="65697">MKQRIITALLVLMAGTSCTKFLDKTPLDKLTPDQAFSTENNLQLYINSFYTQMLPDGPAIYKGDVMADITVPNTVPAYVAGRVTPIEATGWTWDNLRNVNYFLDHYDNPSISTKARNHYGGIAHFFRAYFYYNMVKQFGDVPWYSHALAVDDSALYKARDSRAVVMDSVLADLNFAVANIYDTKDNSATQVTKWVALAYKSRICLFEGTFRKYHPEAKLSSSADKFLQEAADAASQLMKSGQYKLQSSGATEKDYRSLFISENPVSAEVILAAVYNNSLKKWHDAAWWYNSATLGNRLGLSKSFVNTYLASDGTAFTNKSGYDTLQFQDEVKNRDKRLQQTIRMGDYKRTDGSPAPPDFTVTYSGYQIQKFSLDDKYFDTRTESYNSIPIIRYAEVLLNYAEAKAELGTFTADDWNNTAGALRTRAGVKNNGLPVDVDAYMKANFFSDISSPVIMEIRRERGVELACEGNRYDDLRRWKAGKLLERVYDGIYVPAKGQLLDLNGDGKYDVCFVDKVPADKVSGVVYFQLDNNTSKLSQGDKGNLIWLSNITKKYEDKKYLYPIPYNEIILNPNLVQNPGWE</sequence>
<reference evidence="8 9" key="1">
    <citation type="submission" date="2023-07" db="EMBL/GenBank/DDBJ databases">
        <authorList>
            <person name="Lian W.-H."/>
        </authorList>
    </citation>
    <scope>NUCLEOTIDE SEQUENCE [LARGE SCALE GENOMIC DNA]</scope>
    <source>
        <strain evidence="8 9">SYSU DXS3180</strain>
    </source>
</reference>
<feature type="domain" description="SusD-like N-terminal" evidence="7">
    <location>
        <begin position="93"/>
        <end position="205"/>
    </location>
</feature>
<dbReference type="InterPro" id="IPR033985">
    <property type="entry name" value="SusD-like_N"/>
</dbReference>
<dbReference type="Gene3D" id="1.25.40.390">
    <property type="match status" value="1"/>
</dbReference>
<dbReference type="PROSITE" id="PS51257">
    <property type="entry name" value="PROKAR_LIPOPROTEIN"/>
    <property type="match status" value="1"/>
</dbReference>
<proteinExistence type="inferred from homology"/>
<comment type="caution">
    <text evidence="8">The sequence shown here is derived from an EMBL/GenBank/DDBJ whole genome shotgun (WGS) entry which is preliminary data.</text>
</comment>
<dbReference type="EMBL" id="JAULBC010000009">
    <property type="protein sequence ID" value="MEX6690578.1"/>
    <property type="molecule type" value="Genomic_DNA"/>
</dbReference>
<keyword evidence="9" id="KW-1185">Reference proteome</keyword>
<dbReference type="Proteomes" id="UP001560573">
    <property type="component" value="Unassembled WGS sequence"/>
</dbReference>
<accession>A0ABV3ZL76</accession>
<evidence type="ECO:0000256" key="1">
    <source>
        <dbReference type="ARBA" id="ARBA00004442"/>
    </source>
</evidence>
<dbReference type="InterPro" id="IPR012944">
    <property type="entry name" value="SusD_RagB_dom"/>
</dbReference>
<evidence type="ECO:0000313" key="8">
    <source>
        <dbReference type="EMBL" id="MEX6690578.1"/>
    </source>
</evidence>
<dbReference type="RefSeq" id="WP_369331989.1">
    <property type="nucleotide sequence ID" value="NZ_JAULBC010000009.1"/>
</dbReference>
<evidence type="ECO:0000313" key="9">
    <source>
        <dbReference type="Proteomes" id="UP001560573"/>
    </source>
</evidence>
<comment type="similarity">
    <text evidence="2">Belongs to the SusD family.</text>
</comment>
<feature type="domain" description="RagB/SusD" evidence="6">
    <location>
        <begin position="285"/>
        <end position="580"/>
    </location>
</feature>
<dbReference type="Pfam" id="PF14322">
    <property type="entry name" value="SusD-like_3"/>
    <property type="match status" value="1"/>
</dbReference>
<keyword evidence="4" id="KW-0472">Membrane</keyword>
<evidence type="ECO:0000259" key="6">
    <source>
        <dbReference type="Pfam" id="PF07980"/>
    </source>
</evidence>
<evidence type="ECO:0000256" key="5">
    <source>
        <dbReference type="ARBA" id="ARBA00023237"/>
    </source>
</evidence>
<keyword evidence="3" id="KW-0732">Signal</keyword>
<organism evidence="8 9">
    <name type="scientific">Danxiaibacter flavus</name>
    <dbReference type="NCBI Taxonomy" id="3049108"/>
    <lineage>
        <taxon>Bacteria</taxon>
        <taxon>Pseudomonadati</taxon>
        <taxon>Bacteroidota</taxon>
        <taxon>Chitinophagia</taxon>
        <taxon>Chitinophagales</taxon>
        <taxon>Chitinophagaceae</taxon>
        <taxon>Danxiaibacter</taxon>
    </lineage>
</organism>
<dbReference type="InterPro" id="IPR011990">
    <property type="entry name" value="TPR-like_helical_dom_sf"/>
</dbReference>
<evidence type="ECO:0000256" key="2">
    <source>
        <dbReference type="ARBA" id="ARBA00006275"/>
    </source>
</evidence>
<keyword evidence="5" id="KW-0998">Cell outer membrane</keyword>
<comment type="subcellular location">
    <subcellularLocation>
        <location evidence="1">Cell outer membrane</location>
    </subcellularLocation>
</comment>
<dbReference type="Pfam" id="PF07980">
    <property type="entry name" value="SusD_RagB"/>
    <property type="match status" value="1"/>
</dbReference>
<protein>
    <submittedName>
        <fullName evidence="8">RagB/SusD family nutrient uptake outer membrane protein</fullName>
    </submittedName>
</protein>
<evidence type="ECO:0000256" key="4">
    <source>
        <dbReference type="ARBA" id="ARBA00023136"/>
    </source>
</evidence>
<evidence type="ECO:0000259" key="7">
    <source>
        <dbReference type="Pfam" id="PF14322"/>
    </source>
</evidence>